<evidence type="ECO:0000313" key="2">
    <source>
        <dbReference type="Proteomes" id="UP000325315"/>
    </source>
</evidence>
<comment type="caution">
    <text evidence="1">The sequence shown here is derived from an EMBL/GenBank/DDBJ whole genome shotgun (WGS) entry which is preliminary data.</text>
</comment>
<dbReference type="EMBL" id="SMMG02000004">
    <property type="protein sequence ID" value="KAA3476768.1"/>
    <property type="molecule type" value="Genomic_DNA"/>
</dbReference>
<evidence type="ECO:0000313" key="1">
    <source>
        <dbReference type="EMBL" id="KAA3476768.1"/>
    </source>
</evidence>
<proteinExistence type="predicted"/>
<organism evidence="1 2">
    <name type="scientific">Gossypium australe</name>
    <dbReference type="NCBI Taxonomy" id="47621"/>
    <lineage>
        <taxon>Eukaryota</taxon>
        <taxon>Viridiplantae</taxon>
        <taxon>Streptophyta</taxon>
        <taxon>Embryophyta</taxon>
        <taxon>Tracheophyta</taxon>
        <taxon>Spermatophyta</taxon>
        <taxon>Magnoliopsida</taxon>
        <taxon>eudicotyledons</taxon>
        <taxon>Gunneridae</taxon>
        <taxon>Pentapetalae</taxon>
        <taxon>rosids</taxon>
        <taxon>malvids</taxon>
        <taxon>Malvales</taxon>
        <taxon>Malvaceae</taxon>
        <taxon>Malvoideae</taxon>
        <taxon>Gossypium</taxon>
    </lineage>
</organism>
<dbReference type="Proteomes" id="UP000325315">
    <property type="component" value="Unassembled WGS sequence"/>
</dbReference>
<accession>A0A5B6W6C2</accession>
<protein>
    <submittedName>
        <fullName evidence="1">Uncharacterized protein</fullName>
    </submittedName>
</protein>
<reference evidence="2" key="1">
    <citation type="journal article" date="2019" name="Plant Biotechnol. J.">
        <title>Genome sequencing of the Australian wild diploid species Gossypium australe highlights disease resistance and delayed gland morphogenesis.</title>
        <authorList>
            <person name="Cai Y."/>
            <person name="Cai X."/>
            <person name="Wang Q."/>
            <person name="Wang P."/>
            <person name="Zhang Y."/>
            <person name="Cai C."/>
            <person name="Xu Y."/>
            <person name="Wang K."/>
            <person name="Zhou Z."/>
            <person name="Wang C."/>
            <person name="Geng S."/>
            <person name="Li B."/>
            <person name="Dong Q."/>
            <person name="Hou Y."/>
            <person name="Wang H."/>
            <person name="Ai P."/>
            <person name="Liu Z."/>
            <person name="Yi F."/>
            <person name="Sun M."/>
            <person name="An G."/>
            <person name="Cheng J."/>
            <person name="Zhang Y."/>
            <person name="Shi Q."/>
            <person name="Xie Y."/>
            <person name="Shi X."/>
            <person name="Chang Y."/>
            <person name="Huang F."/>
            <person name="Chen Y."/>
            <person name="Hong S."/>
            <person name="Mi L."/>
            <person name="Sun Q."/>
            <person name="Zhang L."/>
            <person name="Zhou B."/>
            <person name="Peng R."/>
            <person name="Zhang X."/>
            <person name="Liu F."/>
        </authorList>
    </citation>
    <scope>NUCLEOTIDE SEQUENCE [LARGE SCALE GENOMIC DNA]</scope>
    <source>
        <strain evidence="2">cv. PA1801</strain>
    </source>
</reference>
<dbReference type="AlphaFoldDB" id="A0A5B6W6C2"/>
<gene>
    <name evidence="1" type="ORF">EPI10_010716</name>
</gene>
<name>A0A5B6W6C2_9ROSI</name>
<keyword evidence="2" id="KW-1185">Reference proteome</keyword>
<sequence>MFYIEISKFSCFQKVKAYMNLVKMCCAFFGTSPGFDIPTSTAPNPKNTIPSGCKLPQILLMMVGTLDMTVVH</sequence>